<dbReference type="PRINTS" id="PR00095">
    <property type="entry name" value="ANTSNTHASEI"/>
</dbReference>
<feature type="domain" description="Chorismate-utilising enzyme C-terminal" evidence="1">
    <location>
        <begin position="123"/>
        <end position="363"/>
    </location>
</feature>
<dbReference type="Pfam" id="PF00425">
    <property type="entry name" value="Chorismate_bind"/>
    <property type="match status" value="1"/>
</dbReference>
<sequence length="370" mass="40600">MVSNVKTFFRDARRTGRDWPTITESPFPDIRRTRAHRDGTMTAMEAEAHARFRELTARRVAQVEKDPRVLDQPGFWVVALGFEGDLTAVRFDDVRRAAPCAVSAPRKVAAEHPAVTWRSSLDRSAYVEGVAAVRNAIADGTVYQVNVCRILEREIPVRFDLDALDHAVRQRSSGKYGARVLVPEAGLDIVCASPELYLRRVGGQVTSGPIKGTAKTLAQMLDKDYTENVMITDLVRNDLQRVCRPGTVRVEGLCTPERYPGSVHLVSHVTGTLAADTPWDRLLAATFPPGSVSGAPKHTALQMISSIEPVDREIYCGAVGYVDNRDPSDPRAELAVAIRTFWRTARTLRLGVGAGITWASDPEGSGGRLT</sequence>
<dbReference type="InterPro" id="IPR015890">
    <property type="entry name" value="Chorismate_C"/>
</dbReference>
<dbReference type="RefSeq" id="WP_377821583.1">
    <property type="nucleotide sequence ID" value="NZ_JBHSWJ010000002.1"/>
</dbReference>
<dbReference type="InterPro" id="IPR019999">
    <property type="entry name" value="Anth_synth_I-like"/>
</dbReference>
<organism evidence="2 3">
    <name type="scientific">Branchiibius cervicis</name>
    <dbReference type="NCBI Taxonomy" id="908252"/>
    <lineage>
        <taxon>Bacteria</taxon>
        <taxon>Bacillati</taxon>
        <taxon>Actinomycetota</taxon>
        <taxon>Actinomycetes</taxon>
        <taxon>Micrococcales</taxon>
        <taxon>Dermacoccaceae</taxon>
        <taxon>Branchiibius</taxon>
    </lineage>
</organism>
<evidence type="ECO:0000313" key="2">
    <source>
        <dbReference type="EMBL" id="MFC6713652.1"/>
    </source>
</evidence>
<reference evidence="3" key="1">
    <citation type="journal article" date="2019" name="Int. J. Syst. Evol. Microbiol.">
        <title>The Global Catalogue of Microorganisms (GCM) 10K type strain sequencing project: providing services to taxonomists for standard genome sequencing and annotation.</title>
        <authorList>
            <consortium name="The Broad Institute Genomics Platform"/>
            <consortium name="The Broad Institute Genome Sequencing Center for Infectious Disease"/>
            <person name="Wu L."/>
            <person name="Ma J."/>
        </authorList>
    </citation>
    <scope>NUCLEOTIDE SEQUENCE [LARGE SCALE GENOMIC DNA]</scope>
    <source>
        <strain evidence="3">NBRC 106593</strain>
    </source>
</reference>
<evidence type="ECO:0000259" key="1">
    <source>
        <dbReference type="Pfam" id="PF00425"/>
    </source>
</evidence>
<keyword evidence="3" id="KW-1185">Reference proteome</keyword>
<dbReference type="Proteomes" id="UP001596356">
    <property type="component" value="Unassembled WGS sequence"/>
</dbReference>
<proteinExistence type="predicted"/>
<gene>
    <name evidence="2" type="ORF">ACFQBT_07315</name>
</gene>
<dbReference type="PANTHER" id="PTHR11236">
    <property type="entry name" value="AMINOBENZOATE/ANTHRANILATE SYNTHASE"/>
    <property type="match status" value="1"/>
</dbReference>
<dbReference type="EMBL" id="JBHSWJ010000002">
    <property type="protein sequence ID" value="MFC6713652.1"/>
    <property type="molecule type" value="Genomic_DNA"/>
</dbReference>
<dbReference type="SUPFAM" id="SSF56322">
    <property type="entry name" value="ADC synthase"/>
    <property type="match status" value="1"/>
</dbReference>
<protein>
    <submittedName>
        <fullName evidence="2">Chorismate-binding protein</fullName>
    </submittedName>
</protein>
<dbReference type="PANTHER" id="PTHR11236:SF50">
    <property type="entry name" value="AMINODEOXYCHORISMATE SYNTHASE COMPONENT 1"/>
    <property type="match status" value="1"/>
</dbReference>
<dbReference type="Gene3D" id="3.60.120.10">
    <property type="entry name" value="Anthranilate synthase"/>
    <property type="match status" value="1"/>
</dbReference>
<accession>A0ABW2ARQ0</accession>
<name>A0ABW2ARQ0_9MICO</name>
<evidence type="ECO:0000313" key="3">
    <source>
        <dbReference type="Proteomes" id="UP001596356"/>
    </source>
</evidence>
<comment type="caution">
    <text evidence="2">The sequence shown here is derived from an EMBL/GenBank/DDBJ whole genome shotgun (WGS) entry which is preliminary data.</text>
</comment>
<dbReference type="InterPro" id="IPR005801">
    <property type="entry name" value="ADC_synthase"/>
</dbReference>